<protein>
    <submittedName>
        <fullName evidence="1">Uncharacterized protein</fullName>
    </submittedName>
</protein>
<evidence type="ECO:0000313" key="1">
    <source>
        <dbReference type="EMBL" id="ROL08922.1"/>
    </source>
</evidence>
<accession>A0A3N0Y1P4</accession>
<name>A0A3N0Y1P4_ANAGA</name>
<evidence type="ECO:0000313" key="2">
    <source>
        <dbReference type="Proteomes" id="UP000281406"/>
    </source>
</evidence>
<dbReference type="Proteomes" id="UP000281406">
    <property type="component" value="Unassembled WGS sequence"/>
</dbReference>
<comment type="caution">
    <text evidence="1">The sequence shown here is derived from an EMBL/GenBank/DDBJ whole genome shotgun (WGS) entry which is preliminary data.</text>
</comment>
<keyword evidence="2" id="KW-1185">Reference proteome</keyword>
<dbReference type="AlphaFoldDB" id="A0A3N0Y1P4"/>
<proteinExistence type="predicted"/>
<organism evidence="1 2">
    <name type="scientific">Anabarilius grahami</name>
    <name type="common">Kanglang fish</name>
    <name type="synonym">Barilius grahami</name>
    <dbReference type="NCBI Taxonomy" id="495550"/>
    <lineage>
        <taxon>Eukaryota</taxon>
        <taxon>Metazoa</taxon>
        <taxon>Chordata</taxon>
        <taxon>Craniata</taxon>
        <taxon>Vertebrata</taxon>
        <taxon>Euteleostomi</taxon>
        <taxon>Actinopterygii</taxon>
        <taxon>Neopterygii</taxon>
        <taxon>Teleostei</taxon>
        <taxon>Ostariophysi</taxon>
        <taxon>Cypriniformes</taxon>
        <taxon>Xenocyprididae</taxon>
        <taxon>Xenocypridinae</taxon>
        <taxon>Xenocypridinae incertae sedis</taxon>
        <taxon>Anabarilius</taxon>
    </lineage>
</organism>
<reference evidence="1 2" key="1">
    <citation type="submission" date="2018-10" db="EMBL/GenBank/DDBJ databases">
        <title>Genome assembly for a Yunnan-Guizhou Plateau 3E fish, Anabarilius grahami (Regan), and its evolutionary and genetic applications.</title>
        <authorList>
            <person name="Jiang W."/>
        </authorList>
    </citation>
    <scope>NUCLEOTIDE SEQUENCE [LARGE SCALE GENOMIC DNA]</scope>
    <source>
        <strain evidence="1">AG-KIZ</strain>
        <tissue evidence="1">Muscle</tissue>
    </source>
</reference>
<gene>
    <name evidence="1" type="ORF">DPX16_5258</name>
</gene>
<dbReference type="EMBL" id="RJVU01054446">
    <property type="protein sequence ID" value="ROL08922.1"/>
    <property type="molecule type" value="Genomic_DNA"/>
</dbReference>
<sequence length="123" mass="13954">MSSLFWWSNPFQACPEQLSQRCQHDAVDPQPSISALLADHERSVLTTIPAWHTLLSLLSRSIMAWHDFVALYSLTTYVTGSCSLLAVLYKPMEQRQPPPQIDVNLPLQSLNGRDRYLINEQSA</sequence>